<reference evidence="2" key="2">
    <citation type="submission" date="2019-01" db="UniProtKB">
        <authorList>
            <consortium name="EnsemblPlants"/>
        </authorList>
    </citation>
    <scope>IDENTIFICATION</scope>
    <source>
        <strain evidence="2">cv. Heinz 1706</strain>
    </source>
</reference>
<evidence type="ECO:0000313" key="2">
    <source>
        <dbReference type="EnsemblPlants" id="Solyc10g055090.1.1.1"/>
    </source>
</evidence>
<protein>
    <recommendedName>
        <fullName evidence="1">Dirigent protein</fullName>
    </recommendedName>
</protein>
<dbReference type="EnsemblPlants" id="Solyc10g055090.1.1">
    <property type="protein sequence ID" value="Solyc10g055090.1.1.1"/>
    <property type="gene ID" value="Solyc10g055090.1"/>
</dbReference>
<dbReference type="GO" id="GO:0048046">
    <property type="term" value="C:apoplast"/>
    <property type="evidence" value="ECO:0007669"/>
    <property type="project" value="UniProtKB-SubCell"/>
</dbReference>
<proteinExistence type="inferred from homology"/>
<evidence type="ECO:0000313" key="3">
    <source>
        <dbReference type="Proteomes" id="UP000004994"/>
    </source>
</evidence>
<sequence>MTAKYPTSFGSVTMIDDTLTVGPDSNSTIVGRAQGIYGSANQDKGALLMILNFVFTTGKV</sequence>
<comment type="subunit">
    <text evidence="1">Homodimer.</text>
</comment>
<reference evidence="2" key="1">
    <citation type="journal article" date="2012" name="Nature">
        <title>The tomato genome sequence provides insights into fleshy fruit evolution.</title>
        <authorList>
            <consortium name="Tomato Genome Consortium"/>
        </authorList>
    </citation>
    <scope>NUCLEOTIDE SEQUENCE [LARGE SCALE GENOMIC DNA]</scope>
    <source>
        <strain evidence="2">cv. Heinz 1706</strain>
    </source>
</reference>
<dbReference type="Gramene" id="Solyc10g055090.1.1">
    <property type="protein sequence ID" value="Solyc10g055090.1.1.1"/>
    <property type="gene ID" value="Solyc10g055090.1"/>
</dbReference>
<accession>A0A3Q7IHE6</accession>
<evidence type="ECO:0000256" key="1">
    <source>
        <dbReference type="RuleBase" id="RU363099"/>
    </source>
</evidence>
<dbReference type="InterPro" id="IPR004265">
    <property type="entry name" value="Dirigent"/>
</dbReference>
<comment type="similarity">
    <text evidence="1">Belongs to the plant dirigent protein family.</text>
</comment>
<dbReference type="Pfam" id="PF03018">
    <property type="entry name" value="Dirigent"/>
    <property type="match status" value="1"/>
</dbReference>
<dbReference type="Proteomes" id="UP000004994">
    <property type="component" value="Chromosome 10"/>
</dbReference>
<dbReference type="PaxDb" id="4081-Solyc10g055090.1.1"/>
<dbReference type="STRING" id="4081.A0A3Q7IHE6"/>
<dbReference type="SMR" id="A0A3Q7IHE6"/>
<organism evidence="2">
    <name type="scientific">Solanum lycopersicum</name>
    <name type="common">Tomato</name>
    <name type="synonym">Lycopersicon esculentum</name>
    <dbReference type="NCBI Taxonomy" id="4081"/>
    <lineage>
        <taxon>Eukaryota</taxon>
        <taxon>Viridiplantae</taxon>
        <taxon>Streptophyta</taxon>
        <taxon>Embryophyta</taxon>
        <taxon>Tracheophyta</taxon>
        <taxon>Spermatophyta</taxon>
        <taxon>Magnoliopsida</taxon>
        <taxon>eudicotyledons</taxon>
        <taxon>Gunneridae</taxon>
        <taxon>Pentapetalae</taxon>
        <taxon>asterids</taxon>
        <taxon>lamiids</taxon>
        <taxon>Solanales</taxon>
        <taxon>Solanaceae</taxon>
        <taxon>Solanoideae</taxon>
        <taxon>Solaneae</taxon>
        <taxon>Solanum</taxon>
        <taxon>Solanum subgen. Lycopersicon</taxon>
    </lineage>
</organism>
<keyword evidence="1" id="KW-0964">Secreted</keyword>
<dbReference type="PANTHER" id="PTHR21495">
    <property type="entry name" value="NUCLEOPORIN-RELATED"/>
    <property type="match status" value="1"/>
</dbReference>
<keyword evidence="3" id="KW-1185">Reference proteome</keyword>
<dbReference type="AlphaFoldDB" id="A0A3Q7IHE6"/>
<keyword evidence="1" id="KW-0052">Apoplast</keyword>
<dbReference type="InParanoid" id="A0A3Q7IHE6"/>
<comment type="function">
    <text evidence="1">Dirigent proteins impart stereoselectivity on the phenoxy radical-coupling reaction, yielding optically active lignans from two molecules of coniferyl alcohol in the biosynthesis of lignans, flavonolignans, and alkaloids and thus plays a central role in plant secondary metabolism.</text>
</comment>
<name>A0A3Q7IHE6_SOLLC</name>
<comment type="subcellular location">
    <subcellularLocation>
        <location evidence="1">Secreted</location>
        <location evidence="1">Extracellular space</location>
        <location evidence="1">Apoplast</location>
    </subcellularLocation>
</comment>